<keyword evidence="6" id="KW-1185">Reference proteome</keyword>
<keyword evidence="2" id="KW-0813">Transport</keyword>
<reference evidence="5" key="1">
    <citation type="submission" date="2025-08" db="UniProtKB">
        <authorList>
            <consortium name="Ensembl"/>
        </authorList>
    </citation>
    <scope>IDENTIFICATION</scope>
</reference>
<accession>A0A8C4QFW5</accession>
<dbReference type="Pfam" id="PF00787">
    <property type="entry name" value="PX"/>
    <property type="match status" value="1"/>
</dbReference>
<evidence type="ECO:0000256" key="2">
    <source>
        <dbReference type="ARBA" id="ARBA00022927"/>
    </source>
</evidence>
<sequence>MSEHVIPHTTRRAPMAAHHRSTAEYAAVSGSESYSGFESESLGGSFDSSPDQECTDPALGVDDGRASRPEEKQAVGVQNTGILIDLQDDGACLRGVEISISDPEKRQGSNAVNMRELFTVYLVEARFVDGDREPTSVWRRYSEFEVLRNYLLVTHPYVVIPPLPEKRAEFVWHKLSADNMDPDFVERRRVGLETFLLRVIEHLQLSRDPIVSSFLSQENGWKETVNNTEFQAKADSLLKSLSATFRVKNPDKRFVELKCYCDELHTIISQLLKVQMRVADRLYGIYKIHANYGRVFSEWSAIEKDMGDGLQSAGHHMDVYAVSIDDMLEEEEHYADHLKEFLYYTESLRSVCSKHELLQYELEQLQYALLAKKQQREELSTGMVRMFSLKGVTSKLFGQETAEQRQSKLQLVDKQIAEDERCVSAKQQENRCEPHWIMDCEVDIVKYGGGSEC</sequence>
<evidence type="ECO:0000313" key="6">
    <source>
        <dbReference type="Proteomes" id="UP000694388"/>
    </source>
</evidence>
<dbReference type="GeneTree" id="ENSGT00930000151029"/>
<dbReference type="CDD" id="cd06864">
    <property type="entry name" value="PX_SNX4"/>
    <property type="match status" value="1"/>
</dbReference>
<dbReference type="InterPro" id="IPR001683">
    <property type="entry name" value="PX_dom"/>
</dbReference>
<dbReference type="PANTHER" id="PTHR46596:SF1">
    <property type="entry name" value="SORTING NEXIN-4"/>
    <property type="match status" value="1"/>
</dbReference>
<dbReference type="InterPro" id="IPR034783">
    <property type="entry name" value="SNX4"/>
</dbReference>
<dbReference type="GO" id="GO:0031901">
    <property type="term" value="C:early endosome membrane"/>
    <property type="evidence" value="ECO:0007669"/>
    <property type="project" value="TreeGrafter"/>
</dbReference>
<dbReference type="InterPro" id="IPR036871">
    <property type="entry name" value="PX_dom_sf"/>
</dbReference>
<protein>
    <submittedName>
        <fullName evidence="5">Sorting nexin 4</fullName>
    </submittedName>
</protein>
<dbReference type="InterPro" id="IPR027267">
    <property type="entry name" value="AH/BAR_dom_sf"/>
</dbReference>
<evidence type="ECO:0000313" key="5">
    <source>
        <dbReference type="Ensembl" id="ENSEBUP00000014779.1"/>
    </source>
</evidence>
<comment type="similarity">
    <text evidence="1">Belongs to the sorting nexin family.</text>
</comment>
<evidence type="ECO:0000259" key="4">
    <source>
        <dbReference type="PROSITE" id="PS50195"/>
    </source>
</evidence>
<feature type="compositionally biased region" description="Basic and acidic residues" evidence="3">
    <location>
        <begin position="62"/>
        <end position="73"/>
    </location>
</feature>
<dbReference type="Gene3D" id="3.30.1520.10">
    <property type="entry name" value="Phox-like domain"/>
    <property type="match status" value="1"/>
</dbReference>
<reference evidence="5" key="2">
    <citation type="submission" date="2025-09" db="UniProtKB">
        <authorList>
            <consortium name="Ensembl"/>
        </authorList>
    </citation>
    <scope>IDENTIFICATION</scope>
</reference>
<dbReference type="Gene3D" id="1.20.1270.60">
    <property type="entry name" value="Arfaptin homology (AH) domain/BAR domain"/>
    <property type="match status" value="1"/>
</dbReference>
<feature type="compositionally biased region" description="Low complexity" evidence="3">
    <location>
        <begin position="34"/>
        <end position="49"/>
    </location>
</feature>
<dbReference type="PROSITE" id="PS50195">
    <property type="entry name" value="PX"/>
    <property type="match status" value="1"/>
</dbReference>
<evidence type="ECO:0000256" key="1">
    <source>
        <dbReference type="ARBA" id="ARBA00010883"/>
    </source>
</evidence>
<feature type="domain" description="PX" evidence="4">
    <location>
        <begin position="99"/>
        <end position="222"/>
    </location>
</feature>
<feature type="region of interest" description="Disordered" evidence="3">
    <location>
        <begin position="34"/>
        <end position="73"/>
    </location>
</feature>
<dbReference type="GO" id="GO:0032266">
    <property type="term" value="F:phosphatidylinositol-3-phosphate binding"/>
    <property type="evidence" value="ECO:0007669"/>
    <property type="project" value="TreeGrafter"/>
</dbReference>
<dbReference type="SMART" id="SM00312">
    <property type="entry name" value="PX"/>
    <property type="match status" value="1"/>
</dbReference>
<dbReference type="Ensembl" id="ENSEBUT00000015356.1">
    <property type="protein sequence ID" value="ENSEBUP00000014779.1"/>
    <property type="gene ID" value="ENSEBUG00000009210.1"/>
</dbReference>
<proteinExistence type="inferred from homology"/>
<dbReference type="GO" id="GO:2000786">
    <property type="term" value="P:positive regulation of autophagosome assembly"/>
    <property type="evidence" value="ECO:0007669"/>
    <property type="project" value="TreeGrafter"/>
</dbReference>
<dbReference type="GO" id="GO:0015031">
    <property type="term" value="P:protein transport"/>
    <property type="evidence" value="ECO:0007669"/>
    <property type="project" value="UniProtKB-KW"/>
</dbReference>
<dbReference type="PANTHER" id="PTHR46596">
    <property type="entry name" value="SORTING NEXIN-4"/>
    <property type="match status" value="1"/>
</dbReference>
<keyword evidence="2" id="KW-0653">Protein transport</keyword>
<evidence type="ECO:0000256" key="3">
    <source>
        <dbReference type="SAM" id="MobiDB-lite"/>
    </source>
</evidence>
<name>A0A8C4QFW5_EPTBU</name>
<dbReference type="GO" id="GO:0031201">
    <property type="term" value="C:SNARE complex"/>
    <property type="evidence" value="ECO:0007669"/>
    <property type="project" value="TreeGrafter"/>
</dbReference>
<dbReference type="SUPFAM" id="SSF64268">
    <property type="entry name" value="PX domain"/>
    <property type="match status" value="1"/>
</dbReference>
<dbReference type="InterPro" id="IPR034902">
    <property type="entry name" value="PX_SNX4"/>
</dbReference>
<dbReference type="Proteomes" id="UP000694388">
    <property type="component" value="Unplaced"/>
</dbReference>
<organism evidence="5 6">
    <name type="scientific">Eptatretus burgeri</name>
    <name type="common">Inshore hagfish</name>
    <dbReference type="NCBI Taxonomy" id="7764"/>
    <lineage>
        <taxon>Eukaryota</taxon>
        <taxon>Metazoa</taxon>
        <taxon>Chordata</taxon>
        <taxon>Craniata</taxon>
        <taxon>Vertebrata</taxon>
        <taxon>Cyclostomata</taxon>
        <taxon>Myxini</taxon>
        <taxon>Myxiniformes</taxon>
        <taxon>Myxinidae</taxon>
        <taxon>Eptatretinae</taxon>
        <taxon>Eptatretus</taxon>
    </lineage>
</organism>
<dbReference type="AlphaFoldDB" id="A0A8C4QFW5"/>
<dbReference type="GO" id="GO:0005886">
    <property type="term" value="C:plasma membrane"/>
    <property type="evidence" value="ECO:0007669"/>
    <property type="project" value="TreeGrafter"/>
</dbReference>